<protein>
    <submittedName>
        <fullName evidence="1">Uncharacterized protein</fullName>
    </submittedName>
</protein>
<accession>A0A2U3L7M0</accession>
<dbReference type="Proteomes" id="UP000238916">
    <property type="component" value="Unassembled WGS sequence"/>
</dbReference>
<gene>
    <name evidence="1" type="ORF">SBF1_3970002</name>
</gene>
<evidence type="ECO:0000313" key="1">
    <source>
        <dbReference type="EMBL" id="SPF47907.1"/>
    </source>
</evidence>
<evidence type="ECO:0000313" key="2">
    <source>
        <dbReference type="Proteomes" id="UP000238916"/>
    </source>
</evidence>
<dbReference type="AlphaFoldDB" id="A0A2U3L7M0"/>
<organism evidence="1 2">
    <name type="scientific">Candidatus Desulfosporosinus infrequens</name>
    <dbReference type="NCBI Taxonomy" id="2043169"/>
    <lineage>
        <taxon>Bacteria</taxon>
        <taxon>Bacillati</taxon>
        <taxon>Bacillota</taxon>
        <taxon>Clostridia</taxon>
        <taxon>Eubacteriales</taxon>
        <taxon>Desulfitobacteriaceae</taxon>
        <taxon>Desulfosporosinus</taxon>
    </lineage>
</organism>
<reference evidence="2" key="1">
    <citation type="submission" date="2018-02" db="EMBL/GenBank/DDBJ databases">
        <authorList>
            <person name="Hausmann B."/>
        </authorList>
    </citation>
    <scope>NUCLEOTIDE SEQUENCE [LARGE SCALE GENOMIC DNA]</scope>
    <source>
        <strain evidence="2">Peat soil MAG SbF1</strain>
    </source>
</reference>
<dbReference type="EMBL" id="OMOF01000331">
    <property type="protein sequence ID" value="SPF47907.1"/>
    <property type="molecule type" value="Genomic_DNA"/>
</dbReference>
<sequence length="70" mass="8120">MMSYISKQLTNQINLRIIILTKYLLETVDVEIKTDRALSESRSCCEPTERRLLNGPRRARSKALAEYFAT</sequence>
<proteinExistence type="predicted"/>
<name>A0A2U3L7M0_9FIRM</name>